<dbReference type="Proteomes" id="UP000001823">
    <property type="component" value="Chromosome"/>
</dbReference>
<dbReference type="RefSeq" id="WP_011590486.1">
    <property type="nucleotide sequence ID" value="NC_008261.1"/>
</dbReference>
<dbReference type="KEGG" id="cpf:CPF_0975"/>
<proteinExistence type="predicted"/>
<organism evidence="1 2">
    <name type="scientific">Clostridium perfringens (strain ATCC 13124 / DSM 756 / JCM 1290 / NCIMB 6125 / NCTC 8237 / Type A)</name>
    <dbReference type="NCBI Taxonomy" id="195103"/>
    <lineage>
        <taxon>Bacteria</taxon>
        <taxon>Bacillati</taxon>
        <taxon>Bacillota</taxon>
        <taxon>Clostridia</taxon>
        <taxon>Eubacteriales</taxon>
        <taxon>Clostridiaceae</taxon>
        <taxon>Clostridium</taxon>
    </lineage>
</organism>
<name>A0A0H2YU67_CLOP1</name>
<sequence length="362" mass="42969">MKLKLIENKILRDSPNSLKQKVINEVVKKGIATYKYKTEPDLIQLYKKTIEEKISECLEKDQSTIKIIDLIEMKKGYKHSILYDYKNLDTNLAKKKCIDIETEYYKNVGITLSELETLCYETENEFFIKFHNEIDILEKVDLPKWFKVRYPILFVFHKKFNILEVKFDKISTDKERKYYKIAISKCFKWLEENLKCKCSYLNLDKYIRNLLEDPNGIVKEIVWTGELAKSQGITLKAGEDMSMPFFQQLEKEIISWKEKYAHKEDALDCLKDIEDYLNKTKKFANDKLRTLRFVKYKENNILKTLEKYIELKITYNYSGTSADLIDVIESEVNDLERMNYVIELIGTRKINKPMEESIAKSS</sequence>
<protein>
    <submittedName>
        <fullName evidence="1">Uncharacterized protein</fullName>
    </submittedName>
</protein>
<accession>A0A0H2YU67</accession>
<dbReference type="PaxDb" id="195103-CPF_0975"/>
<dbReference type="STRING" id="195103.CPF_0975"/>
<evidence type="ECO:0000313" key="1">
    <source>
        <dbReference type="EMBL" id="ABG84104.1"/>
    </source>
</evidence>
<keyword evidence="2" id="KW-1185">Reference proteome</keyword>
<dbReference type="EMBL" id="CP000246">
    <property type="protein sequence ID" value="ABG84104.1"/>
    <property type="molecule type" value="Genomic_DNA"/>
</dbReference>
<dbReference type="HOGENOM" id="CLU_764416_0_0_9"/>
<gene>
    <name evidence="1" type="ordered locus">CPF_0975</name>
</gene>
<evidence type="ECO:0000313" key="2">
    <source>
        <dbReference type="Proteomes" id="UP000001823"/>
    </source>
</evidence>
<reference evidence="1 2" key="1">
    <citation type="journal article" date="2006" name="Genome Res.">
        <title>Skewed genomic variability in strains of the toxigenic bacterial pathogen, Clostridium perfringens.</title>
        <authorList>
            <person name="Myers G.S."/>
            <person name="Rasko D.A."/>
            <person name="Cheung J.K."/>
            <person name="Ravel J."/>
            <person name="Seshadri R."/>
            <person name="Deboy R.T."/>
            <person name="Ren Q."/>
            <person name="Varga J."/>
            <person name="Awad M.M."/>
            <person name="Brinkac L.M."/>
            <person name="Daugherty S.C."/>
            <person name="Haft D.H."/>
            <person name="Dodson R.J."/>
            <person name="Madupu R."/>
            <person name="Nelson W.C."/>
            <person name="Rosovitz M.J."/>
            <person name="Sullivan S.A."/>
            <person name="Khouri H."/>
            <person name="Dimitrov G.I."/>
            <person name="Watkins K.L."/>
            <person name="Mulligan S."/>
            <person name="Benton J."/>
            <person name="Radune D."/>
            <person name="Fisher D.J."/>
            <person name="Atkins H.S."/>
            <person name="Hiscox T."/>
            <person name="Jost B.H."/>
            <person name="Billington S.J."/>
            <person name="Songer J.G."/>
            <person name="McClane B.A."/>
            <person name="Titball R.W."/>
            <person name="Rood J.I."/>
            <person name="Melville S.B."/>
            <person name="Paulsen I.T."/>
        </authorList>
    </citation>
    <scope>NUCLEOTIDE SEQUENCE [LARGE SCALE GENOMIC DNA]</scope>
    <source>
        <strain evidence="2">ATCC 13124 / DSM 756 / JCM 1290 / NCIMB 6125 / NCTC 8237 / S 107 / Type A</strain>
    </source>
</reference>
<dbReference type="AlphaFoldDB" id="A0A0H2YU67"/>